<keyword evidence="1" id="KW-0812">Transmembrane</keyword>
<proteinExistence type="predicted"/>
<dbReference type="EMBL" id="CP014870">
    <property type="protein sequence ID" value="ANJ55561.1"/>
    <property type="molecule type" value="Genomic_DNA"/>
</dbReference>
<keyword evidence="3" id="KW-1185">Reference proteome</keyword>
<dbReference type="KEGG" id="psil:PMA3_10575"/>
<name>A0A191YS48_9PSED</name>
<gene>
    <name evidence="2" type="ORF">PMA3_10575</name>
</gene>
<organism evidence="2 3">
    <name type="scientific">Pseudomonas silesiensis</name>
    <dbReference type="NCBI Taxonomy" id="1853130"/>
    <lineage>
        <taxon>Bacteria</taxon>
        <taxon>Pseudomonadati</taxon>
        <taxon>Pseudomonadota</taxon>
        <taxon>Gammaproteobacteria</taxon>
        <taxon>Pseudomonadales</taxon>
        <taxon>Pseudomonadaceae</taxon>
        <taxon>Pseudomonas</taxon>
    </lineage>
</organism>
<dbReference type="AlphaFoldDB" id="A0A191YS48"/>
<feature type="transmembrane region" description="Helical" evidence="1">
    <location>
        <begin position="53"/>
        <end position="75"/>
    </location>
</feature>
<sequence>MPIRLDKVPAPALRPARPRFWLWFILLLLCSLLSVGGTLLLGDEPLRQKPVDFWSLALGLPILGWCVVGFGRVLFHIGEQSAADGWDEAREKALIRKIRQGRRSQQVLGVSLHTALLDSADEPTAQLDALLSGTEALKTQPSRMDDAPVSHSRFVEGSGEDLEAVLTSVLEKRLADLAPILAQLPDDKPLALLLEIDCRLPEDQWRLVWRKIWQESGIRQSTVSVEGSGLAALDQWLDQRIGDQALLLVLAVQLAPEQPEGTAEVAVGVLFGNRLTQTTLAPIAYLHRPEQERQPTDADLLYATRQALDWVPLEAKSIEKTWRVGIDPQRHAGIATVLAKEPLLGKQAPCNLDALLGHPGKASPWLAIAAATQTIERGAGAQLIFSGGGPATAGLWGTVLMPVSALSK</sequence>
<accession>A0A191YS48</accession>
<dbReference type="Proteomes" id="UP000078354">
    <property type="component" value="Chromosome"/>
</dbReference>
<keyword evidence="1" id="KW-0472">Membrane</keyword>
<dbReference type="STRING" id="1853130.PMA3_10575"/>
<evidence type="ECO:0000313" key="2">
    <source>
        <dbReference type="EMBL" id="ANJ55561.1"/>
    </source>
</evidence>
<evidence type="ECO:0000313" key="3">
    <source>
        <dbReference type="Proteomes" id="UP000078354"/>
    </source>
</evidence>
<keyword evidence="1" id="KW-1133">Transmembrane helix</keyword>
<protein>
    <submittedName>
        <fullName evidence="2">Uncharacterized protein</fullName>
    </submittedName>
</protein>
<feature type="transmembrane region" description="Helical" evidence="1">
    <location>
        <begin position="20"/>
        <end position="41"/>
    </location>
</feature>
<reference evidence="2 3" key="1">
    <citation type="journal article" date="2018" name="Syst. Appl. Microbiol.">
        <title>Pseudomonas silesiensis sp. nov. strain A3T isolated from a biological pesticide sewage treatment plant and analysis of the complete genome sequence.</title>
        <authorList>
            <person name="Kaminski M.A."/>
            <person name="Furmanczyk E.M."/>
            <person name="Sobczak A."/>
            <person name="Dziembowski A."/>
            <person name="Lipinski L."/>
        </authorList>
    </citation>
    <scope>NUCLEOTIDE SEQUENCE [LARGE SCALE GENOMIC DNA]</scope>
    <source>
        <strain evidence="2 3">A3</strain>
    </source>
</reference>
<evidence type="ECO:0000256" key="1">
    <source>
        <dbReference type="SAM" id="Phobius"/>
    </source>
</evidence>
<dbReference type="OrthoDB" id="7032446at2"/>